<evidence type="ECO:0000313" key="2">
    <source>
        <dbReference type="Proteomes" id="UP001163324"/>
    </source>
</evidence>
<proteinExistence type="predicted"/>
<accession>A0ACC0V2K6</accession>
<organism evidence="1 2">
    <name type="scientific">Trichothecium roseum</name>
    <dbReference type="NCBI Taxonomy" id="47278"/>
    <lineage>
        <taxon>Eukaryota</taxon>
        <taxon>Fungi</taxon>
        <taxon>Dikarya</taxon>
        <taxon>Ascomycota</taxon>
        <taxon>Pezizomycotina</taxon>
        <taxon>Sordariomycetes</taxon>
        <taxon>Hypocreomycetidae</taxon>
        <taxon>Hypocreales</taxon>
        <taxon>Hypocreales incertae sedis</taxon>
        <taxon>Trichothecium</taxon>
    </lineage>
</organism>
<evidence type="ECO:0000313" key="1">
    <source>
        <dbReference type="EMBL" id="KAI9899943.1"/>
    </source>
</evidence>
<dbReference type="EMBL" id="CM047943">
    <property type="protein sequence ID" value="KAI9899943.1"/>
    <property type="molecule type" value="Genomic_DNA"/>
</dbReference>
<sequence>MGSPTSPRRLRPSPTQSPSTSARERSSTAPALATTVALMLATARMKEVSISVTFLHEEKTSSSHTNNPSLGEADTVFVLSPGSTLKNVIIGPDQSEGIYCIGGGCTIENVWFEDVCEDAISIVS</sequence>
<keyword evidence="2" id="KW-1185">Reference proteome</keyword>
<name>A0ACC0V2K6_9HYPO</name>
<dbReference type="Proteomes" id="UP001163324">
    <property type="component" value="Chromosome 4"/>
</dbReference>
<protein>
    <submittedName>
        <fullName evidence="1">Uncharacterized protein</fullName>
    </submittedName>
</protein>
<reference evidence="1" key="1">
    <citation type="submission" date="2022-10" db="EMBL/GenBank/DDBJ databases">
        <title>Complete Genome of Trichothecium roseum strain YXFP-22015, a Plant Pathogen Isolated from Citrus.</title>
        <authorList>
            <person name="Wang Y."/>
            <person name="Zhu L."/>
        </authorList>
    </citation>
    <scope>NUCLEOTIDE SEQUENCE</scope>
    <source>
        <strain evidence="1">YXFP-22015</strain>
    </source>
</reference>
<gene>
    <name evidence="1" type="ORF">N3K66_004205</name>
</gene>
<comment type="caution">
    <text evidence="1">The sequence shown here is derived from an EMBL/GenBank/DDBJ whole genome shotgun (WGS) entry which is preliminary data.</text>
</comment>